<evidence type="ECO:0000256" key="6">
    <source>
        <dbReference type="SAM" id="Phobius"/>
    </source>
</evidence>
<dbReference type="PROSITE" id="PS01311">
    <property type="entry name" value="LGT"/>
    <property type="match status" value="1"/>
</dbReference>
<keyword evidence="5 6" id="KW-0472">Membrane</keyword>
<dbReference type="InterPro" id="IPR001640">
    <property type="entry name" value="Lgt"/>
</dbReference>
<evidence type="ECO:0000256" key="1">
    <source>
        <dbReference type="ARBA" id="ARBA00022475"/>
    </source>
</evidence>
<name>A0A381RSP6_9ZZZZ</name>
<gene>
    <name evidence="7" type="ORF">METZ01_LOCUS47098</name>
</gene>
<keyword evidence="3 6" id="KW-0812">Transmembrane</keyword>
<dbReference type="GO" id="GO:0042158">
    <property type="term" value="P:lipoprotein biosynthetic process"/>
    <property type="evidence" value="ECO:0007669"/>
    <property type="project" value="InterPro"/>
</dbReference>
<dbReference type="AlphaFoldDB" id="A0A381RSP6"/>
<feature type="transmembrane region" description="Helical" evidence="6">
    <location>
        <begin position="25"/>
        <end position="44"/>
    </location>
</feature>
<keyword evidence="4 6" id="KW-1133">Transmembrane helix</keyword>
<evidence type="ECO:0000313" key="7">
    <source>
        <dbReference type="EMBL" id="SUZ94244.1"/>
    </source>
</evidence>
<evidence type="ECO:0000256" key="2">
    <source>
        <dbReference type="ARBA" id="ARBA00022679"/>
    </source>
</evidence>
<dbReference type="GO" id="GO:0005886">
    <property type="term" value="C:plasma membrane"/>
    <property type="evidence" value="ECO:0007669"/>
    <property type="project" value="InterPro"/>
</dbReference>
<protein>
    <recommendedName>
        <fullName evidence="8">Prolipoprotein diacylglyceryl transferase</fullName>
    </recommendedName>
</protein>
<proteinExistence type="inferred from homology"/>
<feature type="transmembrane region" description="Helical" evidence="6">
    <location>
        <begin position="209"/>
        <end position="226"/>
    </location>
</feature>
<feature type="transmembrane region" description="Helical" evidence="6">
    <location>
        <begin position="95"/>
        <end position="116"/>
    </location>
</feature>
<dbReference type="EMBL" id="UINC01002217">
    <property type="protein sequence ID" value="SUZ94244.1"/>
    <property type="molecule type" value="Genomic_DNA"/>
</dbReference>
<evidence type="ECO:0008006" key="8">
    <source>
        <dbReference type="Google" id="ProtNLM"/>
    </source>
</evidence>
<dbReference type="PANTHER" id="PTHR30589">
    <property type="entry name" value="PROLIPOPROTEIN DIACYLGLYCERYL TRANSFERASE"/>
    <property type="match status" value="1"/>
</dbReference>
<feature type="transmembrane region" description="Helical" evidence="6">
    <location>
        <begin position="246"/>
        <end position="264"/>
    </location>
</feature>
<evidence type="ECO:0000256" key="4">
    <source>
        <dbReference type="ARBA" id="ARBA00022989"/>
    </source>
</evidence>
<dbReference type="GO" id="GO:0008961">
    <property type="term" value="F:phosphatidylglycerol-prolipoprotein diacylglyceryl transferase activity"/>
    <property type="evidence" value="ECO:0007669"/>
    <property type="project" value="InterPro"/>
</dbReference>
<organism evidence="7">
    <name type="scientific">marine metagenome</name>
    <dbReference type="NCBI Taxonomy" id="408172"/>
    <lineage>
        <taxon>unclassified sequences</taxon>
        <taxon>metagenomes</taxon>
        <taxon>ecological metagenomes</taxon>
    </lineage>
</organism>
<evidence type="ECO:0000256" key="3">
    <source>
        <dbReference type="ARBA" id="ARBA00022692"/>
    </source>
</evidence>
<feature type="transmembrane region" description="Helical" evidence="6">
    <location>
        <begin position="56"/>
        <end position="75"/>
    </location>
</feature>
<accession>A0A381RSP6</accession>
<reference evidence="7" key="1">
    <citation type="submission" date="2018-05" db="EMBL/GenBank/DDBJ databases">
        <authorList>
            <person name="Lanie J.A."/>
            <person name="Ng W.-L."/>
            <person name="Kazmierczak K.M."/>
            <person name="Andrzejewski T.M."/>
            <person name="Davidsen T.M."/>
            <person name="Wayne K.J."/>
            <person name="Tettelin H."/>
            <person name="Glass J.I."/>
            <person name="Rusch D."/>
            <person name="Podicherti R."/>
            <person name="Tsui H.-C.T."/>
            <person name="Winkler M.E."/>
        </authorList>
    </citation>
    <scope>NUCLEOTIDE SEQUENCE</scope>
</reference>
<dbReference type="NCBIfam" id="TIGR00544">
    <property type="entry name" value="lgt"/>
    <property type="match status" value="1"/>
</dbReference>
<keyword evidence="1" id="KW-1003">Cell membrane</keyword>
<dbReference type="Pfam" id="PF01790">
    <property type="entry name" value="LGT"/>
    <property type="match status" value="1"/>
</dbReference>
<evidence type="ECO:0000256" key="5">
    <source>
        <dbReference type="ARBA" id="ARBA00023136"/>
    </source>
</evidence>
<dbReference type="HAMAP" id="MF_01147">
    <property type="entry name" value="Lgt"/>
    <property type="match status" value="1"/>
</dbReference>
<dbReference type="PANTHER" id="PTHR30589:SF0">
    <property type="entry name" value="PHOSPHATIDYLGLYCEROL--PROLIPOPROTEIN DIACYLGLYCERYL TRANSFERASE"/>
    <property type="match status" value="1"/>
</dbReference>
<sequence length="276" mass="29504">MIPTGLLGAIPSPSGNSISVGPLDLRAYGLMIALGVLAAVMWSQRRMAARGGDPEDIAALSMWAVPAGLIGSRLYHVATDWRSFRGRWEDVPAVWQGGLGIPGGLMAGVLVGVLVARRRGLTMAAAMDVVIPTLPVAQAIGRWGNWFNQEVFGRPTDLPWALEIDAVHRPTAHLDAATFHPTFLYEGLWNVALAVVLVRVERRGILRPGYIVALWVFGYGLGRLWVEALRVDAASLIAGVRVNTWMALVAILVGGAVAWTGRILTGATAGDDGMTR</sequence>
<keyword evidence="2" id="KW-0808">Transferase</keyword>